<dbReference type="GO" id="GO:0016491">
    <property type="term" value="F:oxidoreductase activity"/>
    <property type="evidence" value="ECO:0007669"/>
    <property type="project" value="InterPro"/>
</dbReference>
<dbReference type="PANTHER" id="PTHR14194:SF86">
    <property type="entry name" value="OS05G0110300 PROTEIN"/>
    <property type="match status" value="1"/>
</dbReference>
<keyword evidence="1" id="KW-1133">Transmembrane helix</keyword>
<keyword evidence="1" id="KW-0472">Membrane</keyword>
<accession>A0A8J4QJ46</accession>
<keyword evidence="3" id="KW-1185">Reference proteome</keyword>
<organism evidence="2 3">
    <name type="scientific">Castanea mollissima</name>
    <name type="common">Chinese chestnut</name>
    <dbReference type="NCBI Taxonomy" id="60419"/>
    <lineage>
        <taxon>Eukaryota</taxon>
        <taxon>Viridiplantae</taxon>
        <taxon>Streptophyta</taxon>
        <taxon>Embryophyta</taxon>
        <taxon>Tracheophyta</taxon>
        <taxon>Spermatophyta</taxon>
        <taxon>Magnoliopsida</taxon>
        <taxon>eudicotyledons</taxon>
        <taxon>Gunneridae</taxon>
        <taxon>Pentapetalae</taxon>
        <taxon>rosids</taxon>
        <taxon>fabids</taxon>
        <taxon>Fagales</taxon>
        <taxon>Fagaceae</taxon>
        <taxon>Castanea</taxon>
    </lineage>
</organism>
<gene>
    <name evidence="2" type="ORF">CMV_019770</name>
</gene>
<dbReference type="PANTHER" id="PTHR14194">
    <property type="entry name" value="NITROGEN METABOLIC REGULATION PROTEIN NMR-RELATED"/>
    <property type="match status" value="1"/>
</dbReference>
<evidence type="ECO:0000313" key="2">
    <source>
        <dbReference type="EMBL" id="KAF3954945.1"/>
    </source>
</evidence>
<dbReference type="OrthoDB" id="10384567at2759"/>
<dbReference type="AlphaFoldDB" id="A0A8J4QJ46"/>
<keyword evidence="1" id="KW-0812">Transmembrane</keyword>
<feature type="transmembrane region" description="Helical" evidence="1">
    <location>
        <begin position="104"/>
        <end position="129"/>
    </location>
</feature>
<proteinExistence type="predicted"/>
<dbReference type="EMBL" id="JRKL02003533">
    <property type="protein sequence ID" value="KAF3954945.1"/>
    <property type="molecule type" value="Genomic_DNA"/>
</dbReference>
<dbReference type="Proteomes" id="UP000737018">
    <property type="component" value="Unassembled WGS sequence"/>
</dbReference>
<sequence length="201" mass="22158">MICLGIFEILEAQYGLLNYSYPEQMLGADVSGSLSIFYVHKQIAIRDAGSVVTTIQGIDALVILISTVLKMKPDFDPSKGRSPGFYFEDGAYPKQKNQIDAGGVLLSSFSLSQILFAAVFFFFLSHMIYMSAKVARVKQIVLVGSMGGTNPNHPLNNLSNSNMFEMQLLASKRAAIDNKVEFRLSKQALAAGFTWLVDNHF</sequence>
<dbReference type="GO" id="GO:0009507">
    <property type="term" value="C:chloroplast"/>
    <property type="evidence" value="ECO:0007669"/>
    <property type="project" value="TreeGrafter"/>
</dbReference>
<reference evidence="2" key="1">
    <citation type="submission" date="2020-03" db="EMBL/GenBank/DDBJ databases">
        <title>Castanea mollissima Vanexum genome sequencing.</title>
        <authorList>
            <person name="Staton M."/>
        </authorList>
    </citation>
    <scope>NUCLEOTIDE SEQUENCE</scope>
    <source>
        <tissue evidence="2">Leaf</tissue>
    </source>
</reference>
<evidence type="ECO:0000256" key="1">
    <source>
        <dbReference type="SAM" id="Phobius"/>
    </source>
</evidence>
<comment type="caution">
    <text evidence="2">The sequence shown here is derived from an EMBL/GenBank/DDBJ whole genome shotgun (WGS) entry which is preliminary data.</text>
</comment>
<evidence type="ECO:0000313" key="3">
    <source>
        <dbReference type="Proteomes" id="UP000737018"/>
    </source>
</evidence>
<name>A0A8J4QJ46_9ROSI</name>
<dbReference type="Gene3D" id="3.40.50.720">
    <property type="entry name" value="NAD(P)-binding Rossmann-like Domain"/>
    <property type="match status" value="1"/>
</dbReference>
<dbReference type="InterPro" id="IPR044163">
    <property type="entry name" value="SARED1-like"/>
</dbReference>
<protein>
    <submittedName>
        <fullName evidence="2">Uncharacterized protein</fullName>
    </submittedName>
</protein>